<comment type="caution">
    <text evidence="1">The sequence shown here is derived from an EMBL/GenBank/DDBJ whole genome shotgun (WGS) entry which is preliminary data.</text>
</comment>
<reference evidence="1 2" key="1">
    <citation type="journal article" date="2019" name="Sci. Rep.">
        <title>Orb-weaving spider Araneus ventricosus genome elucidates the spidroin gene catalogue.</title>
        <authorList>
            <person name="Kono N."/>
            <person name="Nakamura H."/>
            <person name="Ohtoshi R."/>
            <person name="Moran D.A.P."/>
            <person name="Shinohara A."/>
            <person name="Yoshida Y."/>
            <person name="Fujiwara M."/>
            <person name="Mori M."/>
            <person name="Tomita M."/>
            <person name="Arakawa K."/>
        </authorList>
    </citation>
    <scope>NUCLEOTIDE SEQUENCE [LARGE SCALE GENOMIC DNA]</scope>
</reference>
<sequence length="96" mass="10244">MCLSLRLCSSLKVAPSGRGNHLIDIPESSDPTIAASSPNEKKILFAGDRLTTSPKSVHSFMISSEKITPSAFPSKQKAAFHCNLTSLPLERSQSSG</sequence>
<evidence type="ECO:0000313" key="2">
    <source>
        <dbReference type="Proteomes" id="UP000499080"/>
    </source>
</evidence>
<evidence type="ECO:0000313" key="1">
    <source>
        <dbReference type="EMBL" id="GBN96491.1"/>
    </source>
</evidence>
<organism evidence="1 2">
    <name type="scientific">Araneus ventricosus</name>
    <name type="common">Orbweaver spider</name>
    <name type="synonym">Epeira ventricosa</name>
    <dbReference type="NCBI Taxonomy" id="182803"/>
    <lineage>
        <taxon>Eukaryota</taxon>
        <taxon>Metazoa</taxon>
        <taxon>Ecdysozoa</taxon>
        <taxon>Arthropoda</taxon>
        <taxon>Chelicerata</taxon>
        <taxon>Arachnida</taxon>
        <taxon>Araneae</taxon>
        <taxon>Araneomorphae</taxon>
        <taxon>Entelegynae</taxon>
        <taxon>Araneoidea</taxon>
        <taxon>Araneidae</taxon>
        <taxon>Araneus</taxon>
    </lineage>
</organism>
<dbReference type="Proteomes" id="UP000499080">
    <property type="component" value="Unassembled WGS sequence"/>
</dbReference>
<gene>
    <name evidence="1" type="ORF">AVEN_38686_1</name>
</gene>
<dbReference type="AlphaFoldDB" id="A0A4Y2T8H1"/>
<name>A0A4Y2T8H1_ARAVE</name>
<dbReference type="EMBL" id="BGPR01026623">
    <property type="protein sequence ID" value="GBN96491.1"/>
    <property type="molecule type" value="Genomic_DNA"/>
</dbReference>
<accession>A0A4Y2T8H1</accession>
<proteinExistence type="predicted"/>
<keyword evidence="2" id="KW-1185">Reference proteome</keyword>
<protein>
    <submittedName>
        <fullName evidence="1">Uncharacterized protein</fullName>
    </submittedName>
</protein>